<evidence type="ECO:0000313" key="8">
    <source>
        <dbReference type="Proteomes" id="UP000236488"/>
    </source>
</evidence>
<feature type="signal peptide" evidence="5">
    <location>
        <begin position="1"/>
        <end position="30"/>
    </location>
</feature>
<dbReference type="GO" id="GO:0015833">
    <property type="term" value="P:peptide transport"/>
    <property type="evidence" value="ECO:0007669"/>
    <property type="project" value="TreeGrafter"/>
</dbReference>
<comment type="caution">
    <text evidence="7">The sequence shown here is derived from an EMBL/GenBank/DDBJ whole genome shotgun (WGS) entry which is preliminary data.</text>
</comment>
<dbReference type="Gene3D" id="3.10.105.10">
    <property type="entry name" value="Dipeptide-binding Protein, Domain 3"/>
    <property type="match status" value="1"/>
</dbReference>
<dbReference type="GO" id="GO:0042597">
    <property type="term" value="C:periplasmic space"/>
    <property type="evidence" value="ECO:0007669"/>
    <property type="project" value="UniProtKB-ARBA"/>
</dbReference>
<comment type="similarity">
    <text evidence="2">Belongs to the bacterial solute-binding protein 5 family.</text>
</comment>
<organism evidence="7 8">
    <name type="scientific">Rubneribacter badeniensis</name>
    <dbReference type="NCBI Taxonomy" id="2070688"/>
    <lineage>
        <taxon>Bacteria</taxon>
        <taxon>Bacillati</taxon>
        <taxon>Actinomycetota</taxon>
        <taxon>Coriobacteriia</taxon>
        <taxon>Eggerthellales</taxon>
        <taxon>Eggerthellaceae</taxon>
        <taxon>Rubneribacter</taxon>
    </lineage>
</organism>
<evidence type="ECO:0000313" key="7">
    <source>
        <dbReference type="EMBL" id="PNV65859.1"/>
    </source>
</evidence>
<dbReference type="EMBL" id="PPEL01000015">
    <property type="protein sequence ID" value="PNV65859.1"/>
    <property type="molecule type" value="Genomic_DNA"/>
</dbReference>
<dbReference type="PANTHER" id="PTHR30290:SF10">
    <property type="entry name" value="PERIPLASMIC OLIGOPEPTIDE-BINDING PROTEIN-RELATED"/>
    <property type="match status" value="1"/>
</dbReference>
<dbReference type="InterPro" id="IPR030678">
    <property type="entry name" value="Peptide/Ni-bd"/>
</dbReference>
<dbReference type="GO" id="GO:0043190">
    <property type="term" value="C:ATP-binding cassette (ABC) transporter complex"/>
    <property type="evidence" value="ECO:0007669"/>
    <property type="project" value="InterPro"/>
</dbReference>
<keyword evidence="8" id="KW-1185">Reference proteome</keyword>
<dbReference type="PROSITE" id="PS51257">
    <property type="entry name" value="PROKAR_LIPOPROTEIN"/>
    <property type="match status" value="1"/>
</dbReference>
<dbReference type="Pfam" id="PF00496">
    <property type="entry name" value="SBP_bac_5"/>
    <property type="match status" value="1"/>
</dbReference>
<feature type="domain" description="Solute-binding protein family 5" evidence="6">
    <location>
        <begin position="98"/>
        <end position="449"/>
    </location>
</feature>
<feature type="chain" id="PRO_5038622330" evidence="5">
    <location>
        <begin position="31"/>
        <end position="534"/>
    </location>
</feature>
<dbReference type="Proteomes" id="UP000236488">
    <property type="component" value="Unassembled WGS sequence"/>
</dbReference>
<reference evidence="7 8" key="1">
    <citation type="journal article" date="2018" name="Int. J. Syst. Evol. Microbiol.">
        <title>Rubneribacter badeniensis gen. nov., sp. nov. and Enteroscipio rubneri gen. nov., sp. nov., new members of the Eggerthellaceae isolated from human faeces.</title>
        <authorList>
            <person name="Danylec N."/>
            <person name="Gobl A."/>
            <person name="Stoll D.A."/>
            <person name="Hetzer B."/>
            <person name="Kulling S.E."/>
            <person name="Huch M."/>
        </authorList>
    </citation>
    <scope>NUCLEOTIDE SEQUENCE [LARGE SCALE GENOMIC DNA]</scope>
    <source>
        <strain evidence="7 8">ResAG-85</strain>
    </source>
</reference>
<dbReference type="RefSeq" id="WP_103262748.1">
    <property type="nucleotide sequence ID" value="NZ_PPEL01000015.1"/>
</dbReference>
<protein>
    <submittedName>
        <fullName evidence="7">ABC transporter substrate-binding protein</fullName>
    </submittedName>
</protein>
<name>A0A2K2U6F5_9ACTN</name>
<dbReference type="AlphaFoldDB" id="A0A2K2U6F5"/>
<dbReference type="PANTHER" id="PTHR30290">
    <property type="entry name" value="PERIPLASMIC BINDING COMPONENT OF ABC TRANSPORTER"/>
    <property type="match status" value="1"/>
</dbReference>
<evidence type="ECO:0000256" key="4">
    <source>
        <dbReference type="ARBA" id="ARBA00022729"/>
    </source>
</evidence>
<evidence type="ECO:0000256" key="2">
    <source>
        <dbReference type="ARBA" id="ARBA00005695"/>
    </source>
</evidence>
<keyword evidence="3" id="KW-0813">Transport</keyword>
<dbReference type="GO" id="GO:0030313">
    <property type="term" value="C:cell envelope"/>
    <property type="evidence" value="ECO:0007669"/>
    <property type="project" value="UniProtKB-SubCell"/>
</dbReference>
<evidence type="ECO:0000259" key="6">
    <source>
        <dbReference type="Pfam" id="PF00496"/>
    </source>
</evidence>
<dbReference type="SUPFAM" id="SSF53850">
    <property type="entry name" value="Periplasmic binding protein-like II"/>
    <property type="match status" value="1"/>
</dbReference>
<sequence>MEQPIKATLSRRTFLAGSAVAAAAAGLTLAGCGGGGGDTGSTTTTDNGTVAQGGTLTAAVAYETNNYLPPNNSSALAVGANWHVVEGLYELDMATYKPYAALAAGDPVEVSETEYEVTLRDGAKFSDGTDVKASDVVASYERTVGAEGALYLSMLDFIDSVEAKDDTTVTFKLAHPFSLVKERLALIKVVPESATDADLTKQPVGSGPWMYQSISESAIEFVPNEHYTGSKPAKADTMHWDIIKDDTARTTAMQSATVAVMENVPATVADQLTGAGAAVESVQGFNLPFLMFNTKKAPFDDARVRQAFFYAIDVNKLISNAMSGLAAPVKSFLPEDHANFHEASTVYEQNADMAKRLLEEAGVTTIDCTLDTTDASWIKDLSPSIKEDLGKVGINVTIQEQASAALYSNRCDTDEEVQPFDVVLAPGDPTVFGNDPDLLMNWWYGDNSWTQKRSSWKGSAEYEQLHELMSQAVETTGSEQQELWNRCFDIIAEQVPLYPLFHRQMTTAYYESMVTGFKPISTTGLNLLDAAATA</sequence>
<evidence type="ECO:0000256" key="3">
    <source>
        <dbReference type="ARBA" id="ARBA00022448"/>
    </source>
</evidence>
<evidence type="ECO:0000256" key="5">
    <source>
        <dbReference type="SAM" id="SignalP"/>
    </source>
</evidence>
<dbReference type="InterPro" id="IPR006311">
    <property type="entry name" value="TAT_signal"/>
</dbReference>
<accession>A0A2K2U6F5</accession>
<evidence type="ECO:0000256" key="1">
    <source>
        <dbReference type="ARBA" id="ARBA00004196"/>
    </source>
</evidence>
<comment type="subcellular location">
    <subcellularLocation>
        <location evidence="1">Cell envelope</location>
    </subcellularLocation>
</comment>
<dbReference type="CDD" id="cd00995">
    <property type="entry name" value="PBP2_NikA_DppA_OppA_like"/>
    <property type="match status" value="1"/>
</dbReference>
<keyword evidence="4 5" id="KW-0732">Signal</keyword>
<dbReference type="PIRSF" id="PIRSF002741">
    <property type="entry name" value="MppA"/>
    <property type="match status" value="1"/>
</dbReference>
<dbReference type="PROSITE" id="PS51318">
    <property type="entry name" value="TAT"/>
    <property type="match status" value="1"/>
</dbReference>
<gene>
    <name evidence="7" type="ORF">C2L80_04465</name>
</gene>
<proteinExistence type="inferred from homology"/>
<dbReference type="GO" id="GO:1904680">
    <property type="term" value="F:peptide transmembrane transporter activity"/>
    <property type="evidence" value="ECO:0007669"/>
    <property type="project" value="TreeGrafter"/>
</dbReference>
<dbReference type="InterPro" id="IPR000914">
    <property type="entry name" value="SBP_5_dom"/>
</dbReference>
<dbReference type="Gene3D" id="3.40.190.10">
    <property type="entry name" value="Periplasmic binding protein-like II"/>
    <property type="match status" value="1"/>
</dbReference>
<dbReference type="InterPro" id="IPR039424">
    <property type="entry name" value="SBP_5"/>
</dbReference>